<gene>
    <name evidence="1" type="ORF">RT717_17140</name>
</gene>
<keyword evidence="2" id="KW-1185">Reference proteome</keyword>
<proteinExistence type="predicted"/>
<evidence type="ECO:0000313" key="1">
    <source>
        <dbReference type="EMBL" id="WOK04810.1"/>
    </source>
</evidence>
<dbReference type="PROSITE" id="PS51257">
    <property type="entry name" value="PROKAR_LIPOPROTEIN"/>
    <property type="match status" value="1"/>
</dbReference>
<reference evidence="1 2" key="1">
    <citation type="journal article" date="2023" name="Microbiol. Resour. Announc.">
        <title>Complete Genome Sequence of Imperialibacter roseus strain P4T.</title>
        <authorList>
            <person name="Tizabi D.R."/>
            <person name="Bachvaroff T."/>
            <person name="Hill R.T."/>
        </authorList>
    </citation>
    <scope>NUCLEOTIDE SEQUENCE [LARGE SCALE GENOMIC DNA]</scope>
    <source>
        <strain evidence="1 2">P4T</strain>
    </source>
</reference>
<organism evidence="1 2">
    <name type="scientific">Imperialibacter roseus</name>
    <dbReference type="NCBI Taxonomy" id="1324217"/>
    <lineage>
        <taxon>Bacteria</taxon>
        <taxon>Pseudomonadati</taxon>
        <taxon>Bacteroidota</taxon>
        <taxon>Cytophagia</taxon>
        <taxon>Cytophagales</taxon>
        <taxon>Flammeovirgaceae</taxon>
        <taxon>Imperialibacter</taxon>
    </lineage>
</organism>
<dbReference type="EMBL" id="CP136051">
    <property type="protein sequence ID" value="WOK04810.1"/>
    <property type="molecule type" value="Genomic_DNA"/>
</dbReference>
<dbReference type="Proteomes" id="UP001302349">
    <property type="component" value="Chromosome"/>
</dbReference>
<protein>
    <recommendedName>
        <fullName evidence="3">Lipid/polyisoprenoid-binding YceI-like domain-containing protein</fullName>
    </recommendedName>
</protein>
<name>A0ABZ0ILE1_9BACT</name>
<sequence>MKNTLPLFLLVLVFSLACEKEDIEIPTCENCSFTCLEASEAEVITNDCMDNWDCAFTVSADSKVATGEMEGRASGRKNVFQMINSTLGTAIIDDELTDVLVFELDKSQNSFSVEGSEMKGMKVHFRRLCYCGETEFKAVTSGCMQGEKQSDGSWLVQGHLTVPYSSKDREVKFDAQFF</sequence>
<accession>A0ABZ0ILE1</accession>
<dbReference type="RefSeq" id="WP_317487610.1">
    <property type="nucleotide sequence ID" value="NZ_CP136051.1"/>
</dbReference>
<evidence type="ECO:0000313" key="2">
    <source>
        <dbReference type="Proteomes" id="UP001302349"/>
    </source>
</evidence>
<evidence type="ECO:0008006" key="3">
    <source>
        <dbReference type="Google" id="ProtNLM"/>
    </source>
</evidence>